<name>A0A6U6LZH9_9DINO</name>
<dbReference type="EMBL" id="HBGW01032688">
    <property type="protein sequence ID" value="CAD9554602.1"/>
    <property type="molecule type" value="Transcribed_RNA"/>
</dbReference>
<dbReference type="AlphaFoldDB" id="A0A6U6LZH9"/>
<accession>A0A6U6LZH9</accession>
<reference evidence="2" key="1">
    <citation type="submission" date="2021-01" db="EMBL/GenBank/DDBJ databases">
        <authorList>
            <person name="Corre E."/>
            <person name="Pelletier E."/>
            <person name="Niang G."/>
            <person name="Scheremetjew M."/>
            <person name="Finn R."/>
            <person name="Kale V."/>
            <person name="Holt S."/>
            <person name="Cochrane G."/>
            <person name="Meng A."/>
            <person name="Brown T."/>
            <person name="Cohen L."/>
        </authorList>
    </citation>
    <scope>NUCLEOTIDE SEQUENCE</scope>
    <source>
        <strain evidence="2">RCC3387</strain>
    </source>
</reference>
<feature type="region of interest" description="Disordered" evidence="1">
    <location>
        <begin position="118"/>
        <end position="156"/>
    </location>
</feature>
<gene>
    <name evidence="2" type="ORF">BRAN1462_LOCUS20645</name>
</gene>
<sequence>MRLGRVGPKPSLDLTFQQWMTINDGSIEAARRGTLASRKVTGLAAIGGHSKAHLTVGDPYADLQKEKANLLEATRMLGNTSGSFASTSALMHTLGPEARPAHSAFSLTTSEFGATFGKSVRSVPSPSQPSGQAAPHGLAARGEERLPPTGPRPAEAVPPLRLREFARPAAASPASSGSGTCIVSGARGHSPIGGPSLAAPGACSAPPRVARLDPAAPMVGGGQDELLRHCASGPPAVPKTAGSPLLAVDEHRLQRRSASAGCIGYGASGALTKVPPALALGQPARQLPSYVGCRRGTTLALG</sequence>
<evidence type="ECO:0000256" key="1">
    <source>
        <dbReference type="SAM" id="MobiDB-lite"/>
    </source>
</evidence>
<evidence type="ECO:0000313" key="2">
    <source>
        <dbReference type="EMBL" id="CAD9554602.1"/>
    </source>
</evidence>
<proteinExistence type="predicted"/>
<feature type="compositionally biased region" description="Low complexity" evidence="1">
    <location>
        <begin position="119"/>
        <end position="135"/>
    </location>
</feature>
<organism evidence="2">
    <name type="scientific">Zooxanthella nutricula</name>
    <dbReference type="NCBI Taxonomy" id="1333877"/>
    <lineage>
        <taxon>Eukaryota</taxon>
        <taxon>Sar</taxon>
        <taxon>Alveolata</taxon>
        <taxon>Dinophyceae</taxon>
        <taxon>Peridiniales</taxon>
        <taxon>Peridiniales incertae sedis</taxon>
        <taxon>Zooxanthella</taxon>
    </lineage>
</organism>
<protein>
    <submittedName>
        <fullName evidence="2">Uncharacterized protein</fullName>
    </submittedName>
</protein>